<dbReference type="EMBL" id="CP034669">
    <property type="protein sequence ID" value="QAT84194.1"/>
    <property type="molecule type" value="Genomic_DNA"/>
</dbReference>
<name>A0A410RQM5_CORCK</name>
<dbReference type="AlphaFoldDB" id="A0A410RQM5"/>
<proteinExistence type="predicted"/>
<dbReference type="RefSeq" id="WP_128796201.1">
    <property type="nucleotide sequence ID" value="NZ_CP034669.1"/>
</dbReference>
<dbReference type="Proteomes" id="UP000288758">
    <property type="component" value="Chromosome"/>
</dbReference>
<sequence length="334" mass="35804">MTRSDQRRGHAWGVLFLGLAAAWGAGCKKEQPVESAPVDAGVVAVDAGTRRVDTGTVAKVVKPLRFSDVVIAREDLRVDVTYTLANPGTAQARGDACMTLLDEQGHTIEVVRLGGIVVKGGLEDTFEDHVTVADLRWNQTRSVQLFTKPYRDSCTYSGSPPTSEPLRLLPSGKPATVDLPVPAPLRETKPEDFEVSGIEVTQDGTLASYAIRFTVKNVSDHRASGRGCLRAYRAQDSDAVDESLVGTFDLASGASVTLTDSVNFQDDKQWDEVTVLRLFASFHGCADEEEPENPGFLFDKPAGVRSPVEDAAADVEAVDDAAPADEAPADEATE</sequence>
<evidence type="ECO:0008006" key="4">
    <source>
        <dbReference type="Google" id="ProtNLM"/>
    </source>
</evidence>
<accession>A0A410RQM5</accession>
<evidence type="ECO:0000313" key="2">
    <source>
        <dbReference type="EMBL" id="QAT84194.1"/>
    </source>
</evidence>
<organism evidence="2 3">
    <name type="scientific">Corallococcus coralloides</name>
    <name type="common">Myxococcus coralloides</name>
    <dbReference type="NCBI Taxonomy" id="184914"/>
    <lineage>
        <taxon>Bacteria</taxon>
        <taxon>Pseudomonadati</taxon>
        <taxon>Myxococcota</taxon>
        <taxon>Myxococcia</taxon>
        <taxon>Myxococcales</taxon>
        <taxon>Cystobacterineae</taxon>
        <taxon>Myxococcaceae</taxon>
        <taxon>Corallococcus</taxon>
    </lineage>
</organism>
<evidence type="ECO:0000256" key="1">
    <source>
        <dbReference type="SAM" id="MobiDB-lite"/>
    </source>
</evidence>
<reference evidence="2 3" key="1">
    <citation type="submission" date="2018-12" db="EMBL/GenBank/DDBJ databases">
        <title>Complete Genome Sequence of the Corallopyronin A producing Myxobacterium Corallococcus coralloides B035.</title>
        <authorList>
            <person name="Bouhired S.M."/>
            <person name="Rupp O."/>
            <person name="Blom J."/>
            <person name="Schaeberle T.F."/>
            <person name="Kehraus S."/>
            <person name="Schiefer A."/>
            <person name="Pfarr K."/>
            <person name="Goesmann A."/>
            <person name="Hoerauf A."/>
            <person name="Koenig G.M."/>
        </authorList>
    </citation>
    <scope>NUCLEOTIDE SEQUENCE [LARGE SCALE GENOMIC DNA]</scope>
    <source>
        <strain evidence="2 3">B035</strain>
    </source>
</reference>
<feature type="region of interest" description="Disordered" evidence="1">
    <location>
        <begin position="308"/>
        <end position="334"/>
    </location>
</feature>
<protein>
    <recommendedName>
        <fullName evidence="4">Lipoprotein</fullName>
    </recommendedName>
</protein>
<feature type="region of interest" description="Disordered" evidence="1">
    <location>
        <begin position="154"/>
        <end position="185"/>
    </location>
</feature>
<feature type="compositionally biased region" description="Acidic residues" evidence="1">
    <location>
        <begin position="311"/>
        <end position="334"/>
    </location>
</feature>
<evidence type="ECO:0000313" key="3">
    <source>
        <dbReference type="Proteomes" id="UP000288758"/>
    </source>
</evidence>
<dbReference type="PROSITE" id="PS51257">
    <property type="entry name" value="PROKAR_LIPOPROTEIN"/>
    <property type="match status" value="1"/>
</dbReference>
<gene>
    <name evidence="2" type="ORF">EJ065_2622</name>
</gene>